<feature type="binding site" evidence="7">
    <location>
        <position position="97"/>
    </location>
    <ligand>
        <name>Zn(2+)</name>
        <dbReference type="ChEBI" id="CHEBI:29105"/>
    </ligand>
</feature>
<feature type="binding site" evidence="7">
    <location>
        <position position="122"/>
    </location>
    <ligand>
        <name>Zn(2+)</name>
        <dbReference type="ChEBI" id="CHEBI:29105"/>
    </ligand>
</feature>
<dbReference type="Gene3D" id="3.40.50.620">
    <property type="entry name" value="HUPs"/>
    <property type="match status" value="1"/>
</dbReference>
<name>A0ABW3PJJ9_9PROT</name>
<keyword evidence="11" id="KW-1185">Reference proteome</keyword>
<evidence type="ECO:0000256" key="7">
    <source>
        <dbReference type="HAMAP-Rule" id="MF_01428"/>
    </source>
</evidence>
<dbReference type="RefSeq" id="WP_379035412.1">
    <property type="nucleotide sequence ID" value="NZ_JBHTLN010000007.1"/>
</dbReference>
<feature type="binding site" evidence="7">
    <location>
        <position position="176"/>
    </location>
    <ligand>
        <name>L-glutamate</name>
        <dbReference type="ChEBI" id="CHEBI:29985"/>
    </ligand>
</feature>
<organism evidence="10 11">
    <name type="scientific">Methylophilus flavus</name>
    <dbReference type="NCBI Taxonomy" id="640084"/>
    <lineage>
        <taxon>Bacteria</taxon>
        <taxon>Pseudomonadati</taxon>
        <taxon>Pseudomonadota</taxon>
        <taxon>Betaproteobacteria</taxon>
        <taxon>Nitrosomonadales</taxon>
        <taxon>Methylophilaceae</taxon>
        <taxon>Methylophilus</taxon>
    </lineage>
</organism>
<gene>
    <name evidence="10" type="primary">gluQRS</name>
    <name evidence="7" type="synonym">gluQ</name>
    <name evidence="10" type="ORF">ACFQ2T_13810</name>
</gene>
<comment type="caution">
    <text evidence="10">The sequence shown here is derived from an EMBL/GenBank/DDBJ whole genome shotgun (WGS) entry which is preliminary data.</text>
</comment>
<keyword evidence="5 7" id="KW-0067">ATP-binding</keyword>
<dbReference type="InterPro" id="IPR022380">
    <property type="entry name" value="Glu-Q_tRNA(Asp)_Synthase"/>
</dbReference>
<dbReference type="InterPro" id="IPR049940">
    <property type="entry name" value="GluQ/Sye"/>
</dbReference>
<dbReference type="EMBL" id="JBHTLN010000007">
    <property type="protein sequence ID" value="MFD1123586.1"/>
    <property type="molecule type" value="Genomic_DNA"/>
</dbReference>
<reference evidence="11" key="1">
    <citation type="journal article" date="2019" name="Int. J. Syst. Evol. Microbiol.">
        <title>The Global Catalogue of Microorganisms (GCM) 10K type strain sequencing project: providing services to taxonomists for standard genome sequencing and annotation.</title>
        <authorList>
            <consortium name="The Broad Institute Genomics Platform"/>
            <consortium name="The Broad Institute Genome Sequencing Center for Infectious Disease"/>
            <person name="Wu L."/>
            <person name="Ma J."/>
        </authorList>
    </citation>
    <scope>NUCLEOTIDE SEQUENCE [LARGE SCALE GENOMIC DNA]</scope>
    <source>
        <strain evidence="11">CCUG 58411</strain>
    </source>
</reference>
<protein>
    <recommendedName>
        <fullName evidence="7">Glutamyl-Q tRNA(Asp) synthetase</fullName>
        <shortName evidence="7">Glu-Q-RSs</shortName>
        <ecNumber evidence="7">6.1.1.-</ecNumber>
    </recommendedName>
</protein>
<dbReference type="HAMAP" id="MF_01428">
    <property type="entry name" value="Glu_Q_tRNA_synth"/>
    <property type="match status" value="1"/>
</dbReference>
<feature type="binding site" evidence="7">
    <location>
        <position position="194"/>
    </location>
    <ligand>
        <name>L-glutamate</name>
        <dbReference type="ChEBI" id="CHEBI:29985"/>
    </ligand>
</feature>
<feature type="binding site" evidence="7">
    <location>
        <position position="99"/>
    </location>
    <ligand>
        <name>Zn(2+)</name>
        <dbReference type="ChEBI" id="CHEBI:29105"/>
    </ligand>
</feature>
<dbReference type="GO" id="GO:0016874">
    <property type="term" value="F:ligase activity"/>
    <property type="evidence" value="ECO:0007669"/>
    <property type="project" value="UniProtKB-KW"/>
</dbReference>
<keyword evidence="6 7" id="KW-0030">Aminoacyl-tRNA synthetase</keyword>
<keyword evidence="3 7" id="KW-0547">Nucleotide-binding</keyword>
<dbReference type="InterPro" id="IPR014729">
    <property type="entry name" value="Rossmann-like_a/b/a_fold"/>
</dbReference>
<keyword evidence="1 7" id="KW-0436">Ligase</keyword>
<dbReference type="PRINTS" id="PR00987">
    <property type="entry name" value="TRNASYNTHGLU"/>
</dbReference>
<feature type="binding site" evidence="7">
    <location>
        <position position="41"/>
    </location>
    <ligand>
        <name>L-glutamate</name>
        <dbReference type="ChEBI" id="CHEBI:29985"/>
    </ligand>
</feature>
<feature type="binding site" evidence="7">
    <location>
        <position position="118"/>
    </location>
    <ligand>
        <name>Zn(2+)</name>
        <dbReference type="ChEBI" id="CHEBI:29105"/>
    </ligand>
</feature>
<dbReference type="PANTHER" id="PTHR43311">
    <property type="entry name" value="GLUTAMATE--TRNA LIGASE"/>
    <property type="match status" value="1"/>
</dbReference>
<feature type="binding site" evidence="7">
    <location>
        <begin position="5"/>
        <end position="9"/>
    </location>
    <ligand>
        <name>L-glutamate</name>
        <dbReference type="ChEBI" id="CHEBI:29985"/>
    </ligand>
</feature>
<evidence type="ECO:0000256" key="5">
    <source>
        <dbReference type="ARBA" id="ARBA00022840"/>
    </source>
</evidence>
<evidence type="ECO:0000259" key="9">
    <source>
        <dbReference type="Pfam" id="PF00749"/>
    </source>
</evidence>
<dbReference type="SUPFAM" id="SSF52374">
    <property type="entry name" value="Nucleotidylyl transferase"/>
    <property type="match status" value="1"/>
</dbReference>
<keyword evidence="2 7" id="KW-0479">Metal-binding</keyword>
<evidence type="ECO:0000256" key="2">
    <source>
        <dbReference type="ARBA" id="ARBA00022723"/>
    </source>
</evidence>
<keyword evidence="8" id="KW-0648">Protein biosynthesis</keyword>
<evidence type="ECO:0000256" key="6">
    <source>
        <dbReference type="ARBA" id="ARBA00023146"/>
    </source>
</evidence>
<feature type="domain" description="Glutamyl/glutaminyl-tRNA synthetase class Ib catalytic" evidence="9">
    <location>
        <begin position="5"/>
        <end position="240"/>
    </location>
</feature>
<dbReference type="NCBIfam" id="NF004314">
    <property type="entry name" value="PRK05710.1-3"/>
    <property type="match status" value="1"/>
</dbReference>
<evidence type="ECO:0000256" key="8">
    <source>
        <dbReference type="RuleBase" id="RU363037"/>
    </source>
</evidence>
<dbReference type="InterPro" id="IPR000924">
    <property type="entry name" value="Glu/Gln-tRNA-synth"/>
</dbReference>
<evidence type="ECO:0000256" key="3">
    <source>
        <dbReference type="ARBA" id="ARBA00022741"/>
    </source>
</evidence>
<accession>A0ABW3PJJ9</accession>
<keyword evidence="4 7" id="KW-0862">Zinc</keyword>
<dbReference type="NCBIfam" id="TIGR03838">
    <property type="entry name" value="queuosine_YadB"/>
    <property type="match status" value="1"/>
</dbReference>
<dbReference type="InterPro" id="IPR020058">
    <property type="entry name" value="Glu/Gln-tRNA-synth_Ib_cat-dom"/>
</dbReference>
<evidence type="ECO:0000313" key="10">
    <source>
        <dbReference type="EMBL" id="MFD1123586.1"/>
    </source>
</evidence>
<proteinExistence type="inferred from homology"/>
<evidence type="ECO:0000256" key="1">
    <source>
        <dbReference type="ARBA" id="ARBA00022598"/>
    </source>
</evidence>
<feature type="binding site" evidence="7">
    <location>
        <position position="235"/>
    </location>
    <ligand>
        <name>ATP</name>
        <dbReference type="ChEBI" id="CHEBI:30616"/>
    </ligand>
</feature>
<evidence type="ECO:0000256" key="4">
    <source>
        <dbReference type="ARBA" id="ARBA00022833"/>
    </source>
</evidence>
<evidence type="ECO:0000313" key="11">
    <source>
        <dbReference type="Proteomes" id="UP001597206"/>
    </source>
</evidence>
<feature type="short sequence motif" description="'KMSKS' region" evidence="7">
    <location>
        <begin position="232"/>
        <end position="236"/>
    </location>
</feature>
<dbReference type="Proteomes" id="UP001597206">
    <property type="component" value="Unassembled WGS sequence"/>
</dbReference>
<dbReference type="EC" id="6.1.1.-" evidence="7"/>
<comment type="similarity">
    <text evidence="7">Belongs to the class-I aminoacyl-tRNA synthetase family. GluQ subfamily.</text>
</comment>
<sequence>MSVGRFAPSPTGPLHFGSLVAAVASYCDARQRSGQWLLRIEDVDTTRSIKGASEHIIHTLQRYGFVWDGEIVYQSQRSDIYQQVLEQLLKQALAYPCTCSRKEISDSSILQGIEGAIYPGTCRLHPAKKDTAAAWRLKTHDIAISFEDLIQGRQQHNIATDIGDFVIKRADGLFSYQLAVVVDDALQGVTHIVRGADLLNSTTRQIFLQHILGYTTPVYAHIPLVINIQGQKLSKQTLAEPLPDDNIKDTLIAALGFLRQPIPEHLHTYPLKDIWQWAHTHWQLPLIPPANYSQGDQRW</sequence>
<feature type="short sequence motif" description="'HIGH' region" evidence="7">
    <location>
        <begin position="8"/>
        <end position="18"/>
    </location>
</feature>
<comment type="cofactor">
    <cofactor evidence="7">
        <name>Zn(2+)</name>
        <dbReference type="ChEBI" id="CHEBI:29105"/>
    </cofactor>
    <text evidence="7">Binds 1 zinc ion per subunit.</text>
</comment>
<comment type="function">
    <text evidence="7">Catalyzes the tRNA-independent activation of glutamate in presence of ATP and the subsequent transfer of glutamate onto a tRNA(Asp). Glutamate is transferred on the 2-amino-5-(4,5-dihydroxy-2-cyclopenten-1-yl) moiety of the queuosine in the wobble position of the QUC anticodon.</text>
</comment>
<dbReference type="Pfam" id="PF00749">
    <property type="entry name" value="tRNA-synt_1c"/>
    <property type="match status" value="1"/>
</dbReference>
<dbReference type="PANTHER" id="PTHR43311:SF1">
    <property type="entry name" value="GLUTAMYL-Q TRNA(ASP) SYNTHETASE"/>
    <property type="match status" value="1"/>
</dbReference>